<name>A0A645DYI4_9ZZZZ</name>
<sequence>MIDDAGAFCFLGGEIMEEKMNREVEAVVCQLGKMLLLCDQDPGYLEQAWLCLAEFSPDYML</sequence>
<comment type="caution">
    <text evidence="1">The sequence shown here is derived from an EMBL/GenBank/DDBJ whole genome shotgun (WGS) entry which is preliminary data.</text>
</comment>
<dbReference type="AlphaFoldDB" id="A0A645DYI4"/>
<evidence type="ECO:0000313" key="1">
    <source>
        <dbReference type="EMBL" id="MPM93653.1"/>
    </source>
</evidence>
<organism evidence="1">
    <name type="scientific">bioreactor metagenome</name>
    <dbReference type="NCBI Taxonomy" id="1076179"/>
    <lineage>
        <taxon>unclassified sequences</taxon>
        <taxon>metagenomes</taxon>
        <taxon>ecological metagenomes</taxon>
    </lineage>
</organism>
<reference evidence="1" key="1">
    <citation type="submission" date="2019-08" db="EMBL/GenBank/DDBJ databases">
        <authorList>
            <person name="Kucharzyk K."/>
            <person name="Murdoch R.W."/>
            <person name="Higgins S."/>
            <person name="Loffler F."/>
        </authorList>
    </citation>
    <scope>NUCLEOTIDE SEQUENCE</scope>
</reference>
<gene>
    <name evidence="1" type="ORF">SDC9_140793</name>
</gene>
<protein>
    <submittedName>
        <fullName evidence="1">Uncharacterized protein</fullName>
    </submittedName>
</protein>
<proteinExistence type="predicted"/>
<dbReference type="EMBL" id="VSSQ01040416">
    <property type="protein sequence ID" value="MPM93653.1"/>
    <property type="molecule type" value="Genomic_DNA"/>
</dbReference>
<accession>A0A645DYI4</accession>